<dbReference type="GO" id="GO:0005886">
    <property type="term" value="C:plasma membrane"/>
    <property type="evidence" value="ECO:0007669"/>
    <property type="project" value="UniProtKB-SubCell"/>
</dbReference>
<dbReference type="AlphaFoldDB" id="A0A7L4ZHQ6"/>
<dbReference type="Pfam" id="PF12823">
    <property type="entry name" value="DUF3817"/>
    <property type="match status" value="1"/>
</dbReference>
<keyword evidence="9" id="KW-1185">Reference proteome</keyword>
<feature type="domain" description="DUF3817" evidence="7">
    <location>
        <begin position="11"/>
        <end position="97"/>
    </location>
</feature>
<sequence>MEPISKETNTLKAFRWIAILEGISYIAFFITMPLKYFMEMPKPNRIVGMTHGVLFLIYVLLAFLVTKEQKWNFKSFGILFLASLIPFATFYVERKYLRIK</sequence>
<dbReference type="PANTHER" id="PTHR40077">
    <property type="entry name" value="MEMBRANE PROTEIN-RELATED"/>
    <property type="match status" value="1"/>
</dbReference>
<proteinExistence type="predicted"/>
<evidence type="ECO:0000313" key="8">
    <source>
        <dbReference type="EMBL" id="QHI36070.1"/>
    </source>
</evidence>
<accession>A0A7L4ZHQ6</accession>
<name>A0A7L4ZHQ6_9FLAO</name>
<keyword evidence="3 6" id="KW-0812">Transmembrane</keyword>
<feature type="transmembrane region" description="Helical" evidence="6">
    <location>
        <begin position="71"/>
        <end position="92"/>
    </location>
</feature>
<keyword evidence="4 6" id="KW-1133">Transmembrane helix</keyword>
<dbReference type="NCBIfam" id="TIGR03954">
    <property type="entry name" value="integ_memb_HG"/>
    <property type="match status" value="1"/>
</dbReference>
<protein>
    <recommendedName>
        <fullName evidence="7">DUF3817 domain-containing protein</fullName>
    </recommendedName>
</protein>
<dbReference type="OrthoDB" id="1121311at2"/>
<evidence type="ECO:0000256" key="4">
    <source>
        <dbReference type="ARBA" id="ARBA00022989"/>
    </source>
</evidence>
<evidence type="ECO:0000313" key="9">
    <source>
        <dbReference type="Proteomes" id="UP000464657"/>
    </source>
</evidence>
<comment type="subcellular location">
    <subcellularLocation>
        <location evidence="1">Cell membrane</location>
        <topology evidence="1">Multi-pass membrane protein</topology>
    </subcellularLocation>
</comment>
<dbReference type="RefSeq" id="WP_160128800.1">
    <property type="nucleotide sequence ID" value="NZ_CP019288.1"/>
</dbReference>
<keyword evidence="5 6" id="KW-0472">Membrane</keyword>
<keyword evidence="2" id="KW-1003">Cell membrane</keyword>
<evidence type="ECO:0000256" key="2">
    <source>
        <dbReference type="ARBA" id="ARBA00022475"/>
    </source>
</evidence>
<dbReference type="EMBL" id="CP019288">
    <property type="protein sequence ID" value="QHI36070.1"/>
    <property type="molecule type" value="Genomic_DNA"/>
</dbReference>
<feature type="transmembrane region" description="Helical" evidence="6">
    <location>
        <begin position="46"/>
        <end position="65"/>
    </location>
</feature>
<evidence type="ECO:0000256" key="3">
    <source>
        <dbReference type="ARBA" id="ARBA00022692"/>
    </source>
</evidence>
<organism evidence="8 9">
    <name type="scientific">Kordia antarctica</name>
    <dbReference type="NCBI Taxonomy" id="1218801"/>
    <lineage>
        <taxon>Bacteria</taxon>
        <taxon>Pseudomonadati</taxon>
        <taxon>Bacteroidota</taxon>
        <taxon>Flavobacteriia</taxon>
        <taxon>Flavobacteriales</taxon>
        <taxon>Flavobacteriaceae</taxon>
        <taxon>Kordia</taxon>
    </lineage>
</organism>
<gene>
    <name evidence="8" type="ORF">IMCC3317_14230</name>
</gene>
<dbReference type="KEGG" id="kan:IMCC3317_14230"/>
<dbReference type="PANTHER" id="PTHR40077:SF2">
    <property type="entry name" value="MEMBRANE PROTEIN"/>
    <property type="match status" value="1"/>
</dbReference>
<evidence type="ECO:0000256" key="5">
    <source>
        <dbReference type="ARBA" id="ARBA00023136"/>
    </source>
</evidence>
<feature type="transmembrane region" description="Helical" evidence="6">
    <location>
        <begin position="13"/>
        <end position="34"/>
    </location>
</feature>
<dbReference type="InterPro" id="IPR023845">
    <property type="entry name" value="DUF3817_TM"/>
</dbReference>
<reference evidence="8 9" key="1">
    <citation type="journal article" date="2013" name="Int. J. Syst. Evol. Microbiol.">
        <title>Kordia antarctica sp. nov., isolated from Antarctic seawater.</title>
        <authorList>
            <person name="Baek K."/>
            <person name="Choi A."/>
            <person name="Kang I."/>
            <person name="Lee K."/>
            <person name="Cho J.C."/>
        </authorList>
    </citation>
    <scope>NUCLEOTIDE SEQUENCE [LARGE SCALE GENOMIC DNA]</scope>
    <source>
        <strain evidence="8 9">IMCC3317</strain>
    </source>
</reference>
<evidence type="ECO:0000256" key="6">
    <source>
        <dbReference type="SAM" id="Phobius"/>
    </source>
</evidence>
<evidence type="ECO:0000256" key="1">
    <source>
        <dbReference type="ARBA" id="ARBA00004651"/>
    </source>
</evidence>
<evidence type="ECO:0000259" key="7">
    <source>
        <dbReference type="Pfam" id="PF12823"/>
    </source>
</evidence>
<dbReference type="Proteomes" id="UP000464657">
    <property type="component" value="Chromosome"/>
</dbReference>